<accession>A0A6J4P5J8</accession>
<evidence type="ECO:0000313" key="1">
    <source>
        <dbReference type="EMBL" id="CAA9406809.1"/>
    </source>
</evidence>
<sequence length="61" mass="6881">GPGRGEPKGRLQRLAEFDLRQKPRCLLPAKSGRVPGHQRPLNELSRFAGHLANRSRARTRL</sequence>
<organism evidence="1">
    <name type="scientific">uncultured Ramlibacter sp</name>
    <dbReference type="NCBI Taxonomy" id="260755"/>
    <lineage>
        <taxon>Bacteria</taxon>
        <taxon>Pseudomonadati</taxon>
        <taxon>Pseudomonadota</taxon>
        <taxon>Betaproteobacteria</taxon>
        <taxon>Burkholderiales</taxon>
        <taxon>Comamonadaceae</taxon>
        <taxon>Ramlibacter</taxon>
        <taxon>environmental samples</taxon>
    </lineage>
</organism>
<protein>
    <submittedName>
        <fullName evidence="1">Uncharacterized protein</fullName>
    </submittedName>
</protein>
<gene>
    <name evidence="1" type="ORF">AVDCRST_MAG51-1184</name>
</gene>
<dbReference type="AlphaFoldDB" id="A0A6J4P5J8"/>
<feature type="non-terminal residue" evidence="1">
    <location>
        <position position="61"/>
    </location>
</feature>
<feature type="non-terminal residue" evidence="1">
    <location>
        <position position="1"/>
    </location>
</feature>
<reference evidence="1" key="1">
    <citation type="submission" date="2020-02" db="EMBL/GenBank/DDBJ databases">
        <authorList>
            <person name="Meier V. D."/>
        </authorList>
    </citation>
    <scope>NUCLEOTIDE SEQUENCE</scope>
    <source>
        <strain evidence="1">AVDCRST_MAG51</strain>
    </source>
</reference>
<name>A0A6J4P5J8_9BURK</name>
<dbReference type="EMBL" id="CADCUX010000271">
    <property type="protein sequence ID" value="CAA9406809.1"/>
    <property type="molecule type" value="Genomic_DNA"/>
</dbReference>
<proteinExistence type="predicted"/>